<keyword evidence="3" id="KW-1185">Reference proteome</keyword>
<dbReference type="Proteomes" id="UP000054166">
    <property type="component" value="Unassembled WGS sequence"/>
</dbReference>
<evidence type="ECO:0000256" key="1">
    <source>
        <dbReference type="SAM" id="MobiDB-lite"/>
    </source>
</evidence>
<dbReference type="InParanoid" id="A0A0C3B750"/>
<protein>
    <submittedName>
        <fullName evidence="2">Uncharacterized protein</fullName>
    </submittedName>
</protein>
<dbReference type="AlphaFoldDB" id="A0A0C3B750"/>
<reference evidence="2 3" key="1">
    <citation type="submission" date="2014-04" db="EMBL/GenBank/DDBJ databases">
        <authorList>
            <consortium name="DOE Joint Genome Institute"/>
            <person name="Kuo A."/>
            <person name="Tarkka M."/>
            <person name="Buscot F."/>
            <person name="Kohler A."/>
            <person name="Nagy L.G."/>
            <person name="Floudas D."/>
            <person name="Copeland A."/>
            <person name="Barry K.W."/>
            <person name="Cichocki N."/>
            <person name="Veneault-Fourrey C."/>
            <person name="LaButti K."/>
            <person name="Lindquist E.A."/>
            <person name="Lipzen A."/>
            <person name="Lundell T."/>
            <person name="Morin E."/>
            <person name="Murat C."/>
            <person name="Sun H."/>
            <person name="Tunlid A."/>
            <person name="Henrissat B."/>
            <person name="Grigoriev I.V."/>
            <person name="Hibbett D.S."/>
            <person name="Martin F."/>
            <person name="Nordberg H.P."/>
            <person name="Cantor M.N."/>
            <person name="Hua S.X."/>
        </authorList>
    </citation>
    <scope>NUCLEOTIDE SEQUENCE [LARGE SCALE GENOMIC DNA]</scope>
    <source>
        <strain evidence="2 3">F 1598</strain>
    </source>
</reference>
<dbReference type="EMBL" id="KN833092">
    <property type="protein sequence ID" value="KIM73127.1"/>
    <property type="molecule type" value="Genomic_DNA"/>
</dbReference>
<organism evidence="2 3">
    <name type="scientific">Piloderma croceum (strain F 1598)</name>
    <dbReference type="NCBI Taxonomy" id="765440"/>
    <lineage>
        <taxon>Eukaryota</taxon>
        <taxon>Fungi</taxon>
        <taxon>Dikarya</taxon>
        <taxon>Basidiomycota</taxon>
        <taxon>Agaricomycotina</taxon>
        <taxon>Agaricomycetes</taxon>
        <taxon>Agaricomycetidae</taxon>
        <taxon>Atheliales</taxon>
        <taxon>Atheliaceae</taxon>
        <taxon>Piloderma</taxon>
    </lineage>
</organism>
<proteinExistence type="predicted"/>
<name>A0A0C3B750_PILCF</name>
<accession>A0A0C3B750</accession>
<sequence>MLYVEGLGNAPPSPANLEGVSYDLEQDNDGDASLNPSLRGPEDGAGGASPGADNVSGGSGENNTRGDTHNEEMDKAEKSCEAAGSTVIKTLAQKFIFTTL</sequence>
<reference evidence="3" key="2">
    <citation type="submission" date="2015-01" db="EMBL/GenBank/DDBJ databases">
        <title>Evolutionary Origins and Diversification of the Mycorrhizal Mutualists.</title>
        <authorList>
            <consortium name="DOE Joint Genome Institute"/>
            <consortium name="Mycorrhizal Genomics Consortium"/>
            <person name="Kohler A."/>
            <person name="Kuo A."/>
            <person name="Nagy L.G."/>
            <person name="Floudas D."/>
            <person name="Copeland A."/>
            <person name="Barry K.W."/>
            <person name="Cichocki N."/>
            <person name="Veneault-Fourrey C."/>
            <person name="LaButti K."/>
            <person name="Lindquist E.A."/>
            <person name="Lipzen A."/>
            <person name="Lundell T."/>
            <person name="Morin E."/>
            <person name="Murat C."/>
            <person name="Riley R."/>
            <person name="Ohm R."/>
            <person name="Sun H."/>
            <person name="Tunlid A."/>
            <person name="Henrissat B."/>
            <person name="Grigoriev I.V."/>
            <person name="Hibbett D.S."/>
            <person name="Martin F."/>
        </authorList>
    </citation>
    <scope>NUCLEOTIDE SEQUENCE [LARGE SCALE GENOMIC DNA]</scope>
    <source>
        <strain evidence="3">F 1598</strain>
    </source>
</reference>
<evidence type="ECO:0000313" key="3">
    <source>
        <dbReference type="Proteomes" id="UP000054166"/>
    </source>
</evidence>
<dbReference type="HOGENOM" id="CLU_2307115_0_0_1"/>
<evidence type="ECO:0000313" key="2">
    <source>
        <dbReference type="EMBL" id="KIM73127.1"/>
    </source>
</evidence>
<feature type="region of interest" description="Disordered" evidence="1">
    <location>
        <begin position="1"/>
        <end position="78"/>
    </location>
</feature>
<gene>
    <name evidence="2" type="ORF">PILCRDRAFT_829380</name>
</gene>
<feature type="compositionally biased region" description="Basic and acidic residues" evidence="1">
    <location>
        <begin position="64"/>
        <end position="78"/>
    </location>
</feature>